<feature type="compositionally biased region" description="Basic and acidic residues" evidence="1">
    <location>
        <begin position="631"/>
        <end position="652"/>
    </location>
</feature>
<feature type="compositionally biased region" description="Polar residues" evidence="1">
    <location>
        <begin position="660"/>
        <end position="679"/>
    </location>
</feature>
<comment type="caution">
    <text evidence="2">The sequence shown here is derived from an EMBL/GenBank/DDBJ whole genome shotgun (WGS) entry which is preliminary data.</text>
</comment>
<name>A0ABR4LNQ0_9EURO</name>
<sequence>MDPNLFTDAQPELAVERRRMYQGTVQIDLDQIVPHPSCRKLNKKNVDRLCNIFQKETCRRLDLGNQLTAVVCRQHLEAALRTAGIQREKLSKRDSPSYSKLQFAVGQVQYISPNLQTALIDEYSNERTPSDGEVYCKVRQYQREANAEFEEMWMGRLSRNKARRFQSLSLNKPMRAAFDGFLPIPGILEQGLRFPSLPWVLAASADEEVINALDNLRAFWSSLIDAGTIERLQLHAPGVSDEDRETVHGWISSGQVFSNFTESERADIWNILKDRKTIIPSLYTFFQNMRYLAACANCMKRLVSFSKYHCTIKTAMLSVFKPSSKGCSIQTSETSFRNIDASPRECAEIAYEQLWIYSMRHYSEMAKESESDDVIAKPGSEKPDESLLYHMALLARKLGFDSDEIQELLKHSPDRQIAKSALLKARPPERYQYNKDIFESLVDRIVESFESAVPASLAPTLTLNKETKLGARRGFPPKKDKKNDRPNLFLDQLHTSAPPYGKVTSFFVRQCVYFTFFGKISRRLLSSISQPDHDIDQPPASPLFVPEAPNPYDDETMSDITTSAFEAERQREEAQRRLEEQRRQEEQQAQRQLEEQRRQEEQLEEQRKNRPVTQVNFSQIYDELDGTDTSGRPDIHQDQEEEESRKEEEHRKKEGHRSRPVTQVHLSQFFETLDSSGRPDSQPRPPDTQTRQEIDLDGQKGVDLGKRRRLEEDEEPNKRPRLGLVEKMDPSQEFAFVTRDDSGELTILQKLPLDEALVTSWAKKRSKEQGARFLDRGHRVVAPQNCFTTGIEDGLSIVEVKEPRRPHI</sequence>
<dbReference type="EMBL" id="JBFXLQ010000027">
    <property type="protein sequence ID" value="KAL2866164.1"/>
    <property type="molecule type" value="Genomic_DNA"/>
</dbReference>
<proteinExistence type="predicted"/>
<evidence type="ECO:0000313" key="2">
    <source>
        <dbReference type="EMBL" id="KAL2866164.1"/>
    </source>
</evidence>
<dbReference type="InterPro" id="IPR022198">
    <property type="entry name" value="DUF3723"/>
</dbReference>
<feature type="compositionally biased region" description="Basic and acidic residues" evidence="1">
    <location>
        <begin position="566"/>
        <end position="608"/>
    </location>
</feature>
<feature type="compositionally biased region" description="Basic and acidic residues" evidence="1">
    <location>
        <begin position="690"/>
        <end position="711"/>
    </location>
</feature>
<dbReference type="GeneID" id="98149481"/>
<dbReference type="RefSeq" id="XP_070885143.1">
    <property type="nucleotide sequence ID" value="XM_071034409.1"/>
</dbReference>
<keyword evidence="3" id="KW-1185">Reference proteome</keyword>
<protein>
    <submittedName>
        <fullName evidence="2">Uncharacterized protein</fullName>
    </submittedName>
</protein>
<dbReference type="Pfam" id="PF12520">
    <property type="entry name" value="DUF3723"/>
    <property type="match status" value="2"/>
</dbReference>
<reference evidence="2 3" key="1">
    <citation type="submission" date="2024-07" db="EMBL/GenBank/DDBJ databases">
        <title>Section-level genome sequencing and comparative genomics of Aspergillus sections Usti and Cavernicolus.</title>
        <authorList>
            <consortium name="Lawrence Berkeley National Laboratory"/>
            <person name="Nybo J.L."/>
            <person name="Vesth T.C."/>
            <person name="Theobald S."/>
            <person name="Frisvad J.C."/>
            <person name="Larsen T.O."/>
            <person name="Kjaerboelling I."/>
            <person name="Rothschild-Mancinelli K."/>
            <person name="Lyhne E.K."/>
            <person name="Kogle M.E."/>
            <person name="Barry K."/>
            <person name="Clum A."/>
            <person name="Na H."/>
            <person name="Ledsgaard L."/>
            <person name="Lin J."/>
            <person name="Lipzen A."/>
            <person name="Kuo A."/>
            <person name="Riley R."/>
            <person name="Mondo S."/>
            <person name="Labutti K."/>
            <person name="Haridas S."/>
            <person name="Pangalinan J."/>
            <person name="Salamov A.A."/>
            <person name="Simmons B.A."/>
            <person name="Magnuson J.K."/>
            <person name="Chen J."/>
            <person name="Drula E."/>
            <person name="Henrissat B."/>
            <person name="Wiebenga A."/>
            <person name="Lubbers R.J."/>
            <person name="Gomes A.C."/>
            <person name="Macurrencykelacurrency M.R."/>
            <person name="Stajich J."/>
            <person name="Grigoriev I.V."/>
            <person name="Mortensen U.H."/>
            <person name="De Vries R.P."/>
            <person name="Baker S.E."/>
            <person name="Andersen M.R."/>
        </authorList>
    </citation>
    <scope>NUCLEOTIDE SEQUENCE [LARGE SCALE GENOMIC DNA]</scope>
    <source>
        <strain evidence="2 3">CBS 449.75</strain>
    </source>
</reference>
<accession>A0ABR4LNQ0</accession>
<evidence type="ECO:0000313" key="3">
    <source>
        <dbReference type="Proteomes" id="UP001610432"/>
    </source>
</evidence>
<dbReference type="Proteomes" id="UP001610432">
    <property type="component" value="Unassembled WGS sequence"/>
</dbReference>
<organism evidence="2 3">
    <name type="scientific">Aspergillus lucknowensis</name>
    <dbReference type="NCBI Taxonomy" id="176173"/>
    <lineage>
        <taxon>Eukaryota</taxon>
        <taxon>Fungi</taxon>
        <taxon>Dikarya</taxon>
        <taxon>Ascomycota</taxon>
        <taxon>Pezizomycotina</taxon>
        <taxon>Eurotiomycetes</taxon>
        <taxon>Eurotiomycetidae</taxon>
        <taxon>Eurotiales</taxon>
        <taxon>Aspergillaceae</taxon>
        <taxon>Aspergillus</taxon>
        <taxon>Aspergillus subgen. Nidulantes</taxon>
    </lineage>
</organism>
<gene>
    <name evidence="2" type="ORF">BJX67DRAFT_388827</name>
</gene>
<feature type="region of interest" description="Disordered" evidence="1">
    <location>
        <begin position="530"/>
        <end position="719"/>
    </location>
</feature>
<evidence type="ECO:0000256" key="1">
    <source>
        <dbReference type="SAM" id="MobiDB-lite"/>
    </source>
</evidence>